<dbReference type="PANTHER" id="PTHR40255">
    <property type="entry name" value="UPF0093 MEMBRANE PROTEIN SLR1790"/>
    <property type="match status" value="1"/>
</dbReference>
<evidence type="ECO:0000313" key="17">
    <source>
        <dbReference type="Proteomes" id="UP000002171"/>
    </source>
</evidence>
<name>A0A7U8C4R6_NEPCE</name>
<gene>
    <name evidence="16" type="ORF">MED92_18043</name>
</gene>
<evidence type="ECO:0000256" key="7">
    <source>
        <dbReference type="ARBA" id="ARBA00022692"/>
    </source>
</evidence>
<evidence type="ECO:0000256" key="6">
    <source>
        <dbReference type="ARBA" id="ARBA00022617"/>
    </source>
</evidence>
<feature type="binding site" description="axial binding residue" evidence="14">
    <location>
        <position position="10"/>
    </location>
    <ligand>
        <name>heme</name>
        <dbReference type="ChEBI" id="CHEBI:30413"/>
    </ligand>
    <ligandPart>
        <name>Fe</name>
        <dbReference type="ChEBI" id="CHEBI:18248"/>
    </ligandPart>
</feature>
<evidence type="ECO:0000256" key="5">
    <source>
        <dbReference type="ARBA" id="ARBA00022475"/>
    </source>
</evidence>
<protein>
    <recommendedName>
        <fullName evidence="4 14">Protoporphyrinogen IX oxidase</fullName>
        <shortName evidence="14">PPO</shortName>
        <ecNumber evidence="14 15">1.3.99.-</ecNumber>
    </recommendedName>
</protein>
<evidence type="ECO:0000256" key="12">
    <source>
        <dbReference type="ARBA" id="ARBA00023136"/>
    </source>
</evidence>
<dbReference type="GO" id="GO:0005886">
    <property type="term" value="C:plasma membrane"/>
    <property type="evidence" value="ECO:0007669"/>
    <property type="project" value="UniProtKB-SubCell"/>
</dbReference>
<keyword evidence="17" id="KW-1185">Reference proteome</keyword>
<dbReference type="GO" id="GO:0046872">
    <property type="term" value="F:metal ion binding"/>
    <property type="evidence" value="ECO:0007669"/>
    <property type="project" value="UniProtKB-UniRule"/>
</dbReference>
<keyword evidence="11 14" id="KW-0408">Iron</keyword>
<dbReference type="PIRSF" id="PIRSF004638">
    <property type="entry name" value="UCP004638"/>
    <property type="match status" value="1"/>
</dbReference>
<dbReference type="Proteomes" id="UP000002171">
    <property type="component" value="Unassembled WGS sequence"/>
</dbReference>
<feature type="transmembrane region" description="Helical" evidence="14">
    <location>
        <begin position="6"/>
        <end position="25"/>
    </location>
</feature>
<evidence type="ECO:0000256" key="14">
    <source>
        <dbReference type="HAMAP-Rule" id="MF_02239"/>
    </source>
</evidence>
<dbReference type="GO" id="GO:0070818">
    <property type="term" value="F:protoporphyrinogen oxidase activity"/>
    <property type="evidence" value="ECO:0007669"/>
    <property type="project" value="UniProtKB-UniRule"/>
</dbReference>
<evidence type="ECO:0000256" key="8">
    <source>
        <dbReference type="ARBA" id="ARBA00022723"/>
    </source>
</evidence>
<organism evidence="16 17">
    <name type="scientific">Neptuniibacter caesariensis</name>
    <dbReference type="NCBI Taxonomy" id="207954"/>
    <lineage>
        <taxon>Bacteria</taxon>
        <taxon>Pseudomonadati</taxon>
        <taxon>Pseudomonadota</taxon>
        <taxon>Gammaproteobacteria</taxon>
        <taxon>Oceanospirillales</taxon>
        <taxon>Oceanospirillaceae</taxon>
        <taxon>Neptuniibacter</taxon>
    </lineage>
</organism>
<dbReference type="GO" id="GO:0006782">
    <property type="term" value="P:protoporphyrinogen IX biosynthetic process"/>
    <property type="evidence" value="ECO:0007669"/>
    <property type="project" value="UniProtKB-UniRule"/>
</dbReference>
<dbReference type="PANTHER" id="PTHR40255:SF1">
    <property type="entry name" value="PROTOPORPHYRINOGEN IX OXIDASE"/>
    <property type="match status" value="1"/>
</dbReference>
<dbReference type="InterPro" id="IPR005265">
    <property type="entry name" value="HemJ-like"/>
</dbReference>
<comment type="catalytic activity">
    <reaction evidence="13 14 15">
        <text>protoporphyrinogen IX + 3 A = protoporphyrin IX + 3 AH2</text>
        <dbReference type="Rhea" id="RHEA:62000"/>
        <dbReference type="ChEBI" id="CHEBI:13193"/>
        <dbReference type="ChEBI" id="CHEBI:17499"/>
        <dbReference type="ChEBI" id="CHEBI:57306"/>
        <dbReference type="ChEBI" id="CHEBI:57307"/>
    </reaction>
</comment>
<keyword evidence="9 14" id="KW-1133">Transmembrane helix</keyword>
<dbReference type="RefSeq" id="WP_007021275.1">
    <property type="nucleotide sequence ID" value="NZ_CH724125.1"/>
</dbReference>
<evidence type="ECO:0000256" key="2">
    <source>
        <dbReference type="ARBA" id="ARBA00005073"/>
    </source>
</evidence>
<dbReference type="Pfam" id="PF03653">
    <property type="entry name" value="UPF0093"/>
    <property type="match status" value="1"/>
</dbReference>
<evidence type="ECO:0000313" key="16">
    <source>
        <dbReference type="EMBL" id="EAR61433.1"/>
    </source>
</evidence>
<comment type="subcellular location">
    <subcellularLocation>
        <location evidence="1 14">Cell membrane</location>
        <topology evidence="1 14">Multi-pass membrane protein</topology>
    </subcellularLocation>
</comment>
<sequence length="139" mass="15961">MAFLWVKVFHILAMTSWMAGIFYLPRIFVHYVEGREAGQDVARLEIMAGKLFGFMTIMAVFTLGLGLWLMIGFGISGGWMHAKLLFVGLLIGYHFWCKAYLNKMRAGSLDKSGRYFRLFNELPLLIFIPILIFVVVKPF</sequence>
<feature type="transmembrane region" description="Helical" evidence="14">
    <location>
        <begin position="118"/>
        <end position="136"/>
    </location>
</feature>
<comment type="subunit">
    <text evidence="14">Homodimer.</text>
</comment>
<proteinExistence type="inferred from homology"/>
<evidence type="ECO:0000256" key="15">
    <source>
        <dbReference type="PIRNR" id="PIRNR004638"/>
    </source>
</evidence>
<comment type="function">
    <text evidence="14 15">Catalyzes the oxidation of protoporphyrinogen IX to protoporphyrin IX.</text>
</comment>
<evidence type="ECO:0000256" key="13">
    <source>
        <dbReference type="ARBA" id="ARBA00048390"/>
    </source>
</evidence>
<evidence type="ECO:0000256" key="3">
    <source>
        <dbReference type="ARBA" id="ARBA00006501"/>
    </source>
</evidence>
<comment type="similarity">
    <text evidence="3 14 15">Belongs to the HemJ family.</text>
</comment>
<feature type="transmembrane region" description="Helical" evidence="14">
    <location>
        <begin position="51"/>
        <end position="73"/>
    </location>
</feature>
<evidence type="ECO:0000256" key="10">
    <source>
        <dbReference type="ARBA" id="ARBA00023002"/>
    </source>
</evidence>
<feature type="binding site" description="axial binding residue" evidence="14">
    <location>
        <position position="83"/>
    </location>
    <ligand>
        <name>heme</name>
        <dbReference type="ChEBI" id="CHEBI:30413"/>
    </ligand>
    <ligandPart>
        <name>Fe</name>
        <dbReference type="ChEBI" id="CHEBI:18248"/>
    </ligandPart>
</feature>
<keyword evidence="10 14" id="KW-0560">Oxidoreductase</keyword>
<keyword evidence="12 14" id="KW-0472">Membrane</keyword>
<evidence type="ECO:0000256" key="11">
    <source>
        <dbReference type="ARBA" id="ARBA00023004"/>
    </source>
</evidence>
<dbReference type="HAMAP" id="MF_02239">
    <property type="entry name" value="HemJ"/>
    <property type="match status" value="1"/>
</dbReference>
<evidence type="ECO:0000256" key="4">
    <source>
        <dbReference type="ARBA" id="ARBA00017504"/>
    </source>
</evidence>
<keyword evidence="8 14" id="KW-0479">Metal-binding</keyword>
<dbReference type="UniPathway" id="UPA00251">
    <property type="reaction ID" value="UER00324"/>
</dbReference>
<accession>A0A7U8C4R6</accession>
<keyword evidence="7 14" id="KW-0812">Transmembrane</keyword>
<reference evidence="16 17" key="1">
    <citation type="submission" date="2006-02" db="EMBL/GenBank/DDBJ databases">
        <authorList>
            <person name="Pinhassi J."/>
            <person name="Pedros-Alio C."/>
            <person name="Ferriera S."/>
            <person name="Johnson J."/>
            <person name="Kravitz S."/>
            <person name="Halpern A."/>
            <person name="Remington K."/>
            <person name="Beeson K."/>
            <person name="Tran B."/>
            <person name="Rogers Y.-H."/>
            <person name="Friedman R."/>
            <person name="Venter J.C."/>
        </authorList>
    </citation>
    <scope>NUCLEOTIDE SEQUENCE [LARGE SCALE GENOMIC DNA]</scope>
    <source>
        <strain evidence="16 17">MED92</strain>
    </source>
</reference>
<dbReference type="EC" id="1.3.99.-" evidence="14 15"/>
<comment type="pathway">
    <text evidence="2 14 15">Porphyrin-containing compound metabolism; protoporphyrin-IX biosynthesis; protoporphyrin-IX from protoporphyrinogen-IX: step 1/1.</text>
</comment>
<comment type="cofactor">
    <cofactor evidence="14 15">
        <name>heme b</name>
        <dbReference type="ChEBI" id="CHEBI:60344"/>
    </cofactor>
    <text evidence="14 15">Binds 1 heme b (iron(II)-protoporphyrin IX) group per subunit.</text>
</comment>
<keyword evidence="6 14" id="KW-0349">Heme</keyword>
<feature type="transmembrane region" description="Helical" evidence="14">
    <location>
        <begin position="79"/>
        <end position="97"/>
    </location>
</feature>
<comment type="caution">
    <text evidence="16">The sequence shown here is derived from an EMBL/GenBank/DDBJ whole genome shotgun (WGS) entry which is preliminary data.</text>
</comment>
<dbReference type="AlphaFoldDB" id="A0A7U8C4R6"/>
<keyword evidence="5 14" id="KW-1003">Cell membrane</keyword>
<dbReference type="EMBL" id="AAOW01000008">
    <property type="protein sequence ID" value="EAR61433.1"/>
    <property type="molecule type" value="Genomic_DNA"/>
</dbReference>
<evidence type="ECO:0000256" key="9">
    <source>
        <dbReference type="ARBA" id="ARBA00022989"/>
    </source>
</evidence>
<evidence type="ECO:0000256" key="1">
    <source>
        <dbReference type="ARBA" id="ARBA00004651"/>
    </source>
</evidence>